<comment type="caution">
    <text evidence="1">The sequence shown here is derived from an EMBL/GenBank/DDBJ whole genome shotgun (WGS) entry which is preliminary data.</text>
</comment>
<name>E1KNY7_9BACT</name>
<dbReference type="AlphaFoldDB" id="E1KNY7"/>
<evidence type="ECO:0000313" key="1">
    <source>
        <dbReference type="EMBL" id="EFL46719.1"/>
    </source>
</evidence>
<reference evidence="1 2" key="1">
    <citation type="submission" date="2010-08" db="EMBL/GenBank/DDBJ databases">
        <authorList>
            <person name="Durkin A.S."/>
            <person name="Madupu R."/>
            <person name="Torralba M."/>
            <person name="Gillis M."/>
            <person name="Methe B."/>
            <person name="Sutton G."/>
            <person name="Nelson K.E."/>
        </authorList>
    </citation>
    <scope>NUCLEOTIDE SEQUENCE [LARGE SCALE GENOMIC DNA]</scope>
    <source>
        <strain evidence="1 2">FB035-09AN</strain>
    </source>
</reference>
<accession>E1KNY7</accession>
<dbReference type="Proteomes" id="UP000003610">
    <property type="component" value="Unassembled WGS sequence"/>
</dbReference>
<gene>
    <name evidence="1" type="ORF">HMPREF9296_2523</name>
</gene>
<dbReference type="EMBL" id="AEDO01000013">
    <property type="protein sequence ID" value="EFL46719.1"/>
    <property type="molecule type" value="Genomic_DNA"/>
</dbReference>
<protein>
    <submittedName>
        <fullName evidence="1">Uncharacterized protein</fullName>
    </submittedName>
</protein>
<dbReference type="STRING" id="866771.HMPREF9296_2523"/>
<evidence type="ECO:0000313" key="2">
    <source>
        <dbReference type="Proteomes" id="UP000003610"/>
    </source>
</evidence>
<proteinExistence type="predicted"/>
<dbReference type="RefSeq" id="WP_004355547.1">
    <property type="nucleotide sequence ID" value="NZ_AEDO01000013.1"/>
</dbReference>
<organism evidence="1 2">
    <name type="scientific">Prevotella disiens FB035-09AN</name>
    <dbReference type="NCBI Taxonomy" id="866771"/>
    <lineage>
        <taxon>Bacteria</taxon>
        <taxon>Pseudomonadati</taxon>
        <taxon>Bacteroidota</taxon>
        <taxon>Bacteroidia</taxon>
        <taxon>Bacteroidales</taxon>
        <taxon>Prevotellaceae</taxon>
        <taxon>Prevotella</taxon>
    </lineage>
</organism>
<sequence>MAKGRKYDTEVENRPLLNGWKVVISLSMERKKNKDRKASKPVEIDGITALQWAREISKLPDGNFIVCFFPYSRSRGLAGEELVVKKKCRYRTQLPEEAFDVDGENYFLFEDERGESKMCYRILIRYMGFPNDGYKLHKIKWL</sequence>